<feature type="binding site" evidence="7">
    <location>
        <position position="80"/>
    </location>
    <ligand>
        <name>Fe(3+)</name>
        <dbReference type="ChEBI" id="CHEBI:29034"/>
    </ligand>
</feature>
<dbReference type="InterPro" id="IPR032466">
    <property type="entry name" value="Metal_Hydrolase"/>
</dbReference>
<dbReference type="PANTHER" id="PTHR42752">
    <property type="entry name" value="IMIDAZOLONEPROPIONASE"/>
    <property type="match status" value="1"/>
</dbReference>
<gene>
    <name evidence="7" type="primary">hutI</name>
    <name evidence="9" type="ORF">HR45_18990</name>
</gene>
<evidence type="ECO:0000256" key="3">
    <source>
        <dbReference type="ARBA" id="ARBA00022801"/>
    </source>
</evidence>
<accession>A0A094J7S7</accession>
<keyword evidence="5 7" id="KW-0862">Zinc</keyword>
<feature type="binding site" evidence="7">
    <location>
        <position position="87"/>
    </location>
    <ligand>
        <name>4-imidazolone-5-propanoate</name>
        <dbReference type="ChEBI" id="CHEBI:77893"/>
    </ligand>
</feature>
<dbReference type="SUPFAM" id="SSF51556">
    <property type="entry name" value="Metallo-dependent hydrolases"/>
    <property type="match status" value="1"/>
</dbReference>
<evidence type="ECO:0000313" key="9">
    <source>
        <dbReference type="EMBL" id="KFZ35970.1"/>
    </source>
</evidence>
<evidence type="ECO:0000256" key="5">
    <source>
        <dbReference type="ARBA" id="ARBA00022833"/>
    </source>
</evidence>
<feature type="binding site" evidence="7">
    <location>
        <position position="248"/>
    </location>
    <ligand>
        <name>Fe(3+)</name>
        <dbReference type="ChEBI" id="CHEBI:29034"/>
    </ligand>
</feature>
<dbReference type="FunFam" id="3.20.20.140:FF:000007">
    <property type="entry name" value="Imidazolonepropionase"/>
    <property type="match status" value="1"/>
</dbReference>
<keyword evidence="2 7" id="KW-0479">Metal-binding</keyword>
<feature type="binding site" evidence="7">
    <location>
        <position position="150"/>
    </location>
    <ligand>
        <name>4-imidazolone-5-propanoate</name>
        <dbReference type="ChEBI" id="CHEBI:77893"/>
    </ligand>
</feature>
<keyword evidence="6 7" id="KW-0408">Iron</keyword>
<dbReference type="eggNOG" id="COG1228">
    <property type="taxonomic scope" value="Bacteria"/>
</dbReference>
<feature type="binding site" evidence="7">
    <location>
        <position position="323"/>
    </location>
    <ligand>
        <name>Zn(2+)</name>
        <dbReference type="ChEBI" id="CHEBI:29105"/>
    </ligand>
</feature>
<feature type="binding site" evidence="7">
    <location>
        <position position="325"/>
    </location>
    <ligand>
        <name>N-formimidoyl-L-glutamate</name>
        <dbReference type="ChEBI" id="CHEBI:58928"/>
    </ligand>
</feature>
<feature type="binding site" evidence="7">
    <location>
        <position position="78"/>
    </location>
    <ligand>
        <name>Fe(3+)</name>
        <dbReference type="ChEBI" id="CHEBI:29034"/>
    </ligand>
</feature>
<dbReference type="Proteomes" id="UP000029264">
    <property type="component" value="Unassembled WGS sequence"/>
</dbReference>
<dbReference type="InterPro" id="IPR006680">
    <property type="entry name" value="Amidohydro-rel"/>
</dbReference>
<comment type="catalytic activity">
    <reaction evidence="7">
        <text>4-imidazolone-5-propanoate + H2O = N-formimidoyl-L-glutamate</text>
        <dbReference type="Rhea" id="RHEA:23660"/>
        <dbReference type="ChEBI" id="CHEBI:15377"/>
        <dbReference type="ChEBI" id="CHEBI:58928"/>
        <dbReference type="ChEBI" id="CHEBI:77893"/>
        <dbReference type="EC" id="3.5.2.7"/>
    </reaction>
</comment>
<comment type="pathway">
    <text evidence="7">Amino-acid degradation; L-histidine degradation into L-glutamate; N-formimidoyl-L-glutamate from L-histidine: step 3/3.</text>
</comment>
<feature type="binding site" evidence="7">
    <location>
        <position position="323"/>
    </location>
    <ligand>
        <name>Fe(3+)</name>
        <dbReference type="ChEBI" id="CHEBI:29034"/>
    </ligand>
</feature>
<comment type="similarity">
    <text evidence="7">Belongs to the metallo-dependent hydrolases superfamily. HutI family.</text>
</comment>
<feature type="binding site" evidence="7">
    <location>
        <position position="327"/>
    </location>
    <ligand>
        <name>N-formimidoyl-L-glutamate</name>
        <dbReference type="ChEBI" id="CHEBI:58928"/>
    </ligand>
</feature>
<dbReference type="GO" id="GO:0005506">
    <property type="term" value="F:iron ion binding"/>
    <property type="evidence" value="ECO:0007669"/>
    <property type="project" value="UniProtKB-UniRule"/>
</dbReference>
<dbReference type="OrthoDB" id="9776455at2"/>
<keyword evidence="3 7" id="KW-0378">Hydrolase</keyword>
<dbReference type="Pfam" id="PF01979">
    <property type="entry name" value="Amidohydro_1"/>
    <property type="match status" value="1"/>
</dbReference>
<feature type="binding site" evidence="7">
    <location>
        <position position="183"/>
    </location>
    <ligand>
        <name>4-imidazolone-5-propanoate</name>
        <dbReference type="ChEBI" id="CHEBI:77893"/>
    </ligand>
</feature>
<feature type="binding site" evidence="7">
    <location>
        <position position="78"/>
    </location>
    <ligand>
        <name>Zn(2+)</name>
        <dbReference type="ChEBI" id="CHEBI:29105"/>
    </ligand>
</feature>
<dbReference type="EMBL" id="JPEO01000029">
    <property type="protein sequence ID" value="KFZ35970.1"/>
    <property type="molecule type" value="Genomic_DNA"/>
</dbReference>
<feature type="binding site" evidence="7">
    <location>
        <position position="328"/>
    </location>
    <ligand>
        <name>4-imidazolone-5-propanoate</name>
        <dbReference type="ChEBI" id="CHEBI:77893"/>
    </ligand>
</feature>
<feature type="binding site" evidence="7">
    <location>
        <position position="251"/>
    </location>
    <ligand>
        <name>4-imidazolone-5-propanoate</name>
        <dbReference type="ChEBI" id="CHEBI:77893"/>
    </ligand>
</feature>
<feature type="binding site" evidence="7">
    <location>
        <position position="150"/>
    </location>
    <ligand>
        <name>N-formimidoyl-L-glutamate</name>
        <dbReference type="ChEBI" id="CHEBI:58928"/>
    </ligand>
</feature>
<evidence type="ECO:0000313" key="10">
    <source>
        <dbReference type="Proteomes" id="UP000029264"/>
    </source>
</evidence>
<evidence type="ECO:0000259" key="8">
    <source>
        <dbReference type="Pfam" id="PF01979"/>
    </source>
</evidence>
<organism evidence="9 10">
    <name type="scientific">Shewanella mangrovi</name>
    <dbReference type="NCBI Taxonomy" id="1515746"/>
    <lineage>
        <taxon>Bacteria</taxon>
        <taxon>Pseudomonadati</taxon>
        <taxon>Pseudomonadota</taxon>
        <taxon>Gammaproteobacteria</taxon>
        <taxon>Alteromonadales</taxon>
        <taxon>Shewanellaceae</taxon>
        <taxon>Shewanella</taxon>
    </lineage>
</organism>
<dbReference type="Gene3D" id="2.30.40.10">
    <property type="entry name" value="Urease, subunit C, domain 1"/>
    <property type="match status" value="1"/>
</dbReference>
<dbReference type="GO" id="GO:0050480">
    <property type="term" value="F:imidazolonepropionase activity"/>
    <property type="evidence" value="ECO:0007669"/>
    <property type="project" value="UniProtKB-UniRule"/>
</dbReference>
<evidence type="ECO:0000256" key="7">
    <source>
        <dbReference type="HAMAP-Rule" id="MF_00372"/>
    </source>
</evidence>
<dbReference type="PANTHER" id="PTHR42752:SF1">
    <property type="entry name" value="IMIDAZOLONEPROPIONASE-RELATED"/>
    <property type="match status" value="1"/>
</dbReference>
<dbReference type="SUPFAM" id="SSF51338">
    <property type="entry name" value="Composite domain of metallo-dependent hydrolases"/>
    <property type="match status" value="1"/>
</dbReference>
<evidence type="ECO:0000256" key="1">
    <source>
        <dbReference type="ARBA" id="ARBA00012864"/>
    </source>
</evidence>
<dbReference type="NCBIfam" id="TIGR01224">
    <property type="entry name" value="hutI"/>
    <property type="match status" value="1"/>
</dbReference>
<protein>
    <recommendedName>
        <fullName evidence="1 7">Imidazolonepropionase</fullName>
        <ecNumber evidence="1 7">3.5.2.7</ecNumber>
    </recommendedName>
    <alternativeName>
        <fullName evidence="7">Imidazolone-5-propionate hydrolase</fullName>
    </alternativeName>
</protein>
<dbReference type="CDD" id="cd01296">
    <property type="entry name" value="Imidazolone-5PH"/>
    <property type="match status" value="1"/>
</dbReference>
<dbReference type="HAMAP" id="MF_00372">
    <property type="entry name" value="HutI"/>
    <property type="match status" value="1"/>
</dbReference>
<keyword evidence="10" id="KW-1185">Reference proteome</keyword>
<comment type="subcellular location">
    <subcellularLocation>
        <location evidence="7">Cytoplasm</location>
    </subcellularLocation>
</comment>
<comment type="caution">
    <text evidence="9">The sequence shown here is derived from an EMBL/GenBank/DDBJ whole genome shotgun (WGS) entry which is preliminary data.</text>
</comment>
<dbReference type="STRING" id="1515746.HR45_18990"/>
<dbReference type="GO" id="GO:0019557">
    <property type="term" value="P:L-histidine catabolic process to glutamate and formate"/>
    <property type="evidence" value="ECO:0007669"/>
    <property type="project" value="UniProtKB-UniPathway"/>
</dbReference>
<sequence length="412" mass="44068">MNGASTHNKVDKIWYNCRVVTLANAAEPLAMSDDAAIAMRDGRIVAIAPTEHVLAAYKAERCIDLQGRLVTPGLIDCHTHLVYAGNRAHEFELRLAGADYADIAKAGGGIASTLAATRAASADELLQQSLPRLDRLLAEGVTTVEVKSGYGQNLASELKQLAVARELTSHRLVNIAPTLLAAHVVPPEYQGNPDGYVVFVCDELIPAAVAAGHIDAIDGFCEHIAFTPEQIDKIFHTAQQHQIPVKLHAAQLSNDGGVQVASQYQALSADHLEYADEAAVAAMANSGTVAVLLPGAFYCLREQQPPPVELLRQYQVPMAVATDANPGTSPLTSPQLAMHFACTLFGLTVAEAFSGMTINAAKALGKAAEIGSLEVGKYCDLAIWDAERPAEIIYQMGFNPLYLRVWRGHEST</sequence>
<keyword evidence="7" id="KW-0963">Cytoplasm</keyword>
<proteinExistence type="inferred from homology"/>
<dbReference type="AlphaFoldDB" id="A0A094J7S7"/>
<evidence type="ECO:0000256" key="4">
    <source>
        <dbReference type="ARBA" id="ARBA00022808"/>
    </source>
</evidence>
<dbReference type="GO" id="GO:0005737">
    <property type="term" value="C:cytoplasm"/>
    <property type="evidence" value="ECO:0007669"/>
    <property type="project" value="UniProtKB-SubCell"/>
</dbReference>
<dbReference type="EC" id="3.5.2.7" evidence="1 7"/>
<dbReference type="InterPro" id="IPR011059">
    <property type="entry name" value="Metal-dep_hydrolase_composite"/>
</dbReference>
<dbReference type="Gene3D" id="3.20.20.140">
    <property type="entry name" value="Metal-dependent hydrolases"/>
    <property type="match status" value="1"/>
</dbReference>
<feature type="binding site" evidence="7">
    <location>
        <position position="80"/>
    </location>
    <ligand>
        <name>Zn(2+)</name>
        <dbReference type="ChEBI" id="CHEBI:29105"/>
    </ligand>
</feature>
<reference evidence="9 10" key="1">
    <citation type="submission" date="2014-06" db="EMBL/GenBank/DDBJ databases">
        <title>Shewanella sp. YQH10.</title>
        <authorList>
            <person name="Liu Y."/>
            <person name="Zeng R."/>
        </authorList>
    </citation>
    <scope>NUCLEOTIDE SEQUENCE [LARGE SCALE GENOMIC DNA]</scope>
    <source>
        <strain evidence="9 10">YQH10</strain>
    </source>
</reference>
<comment type="cofactor">
    <cofactor evidence="7">
        <name>Zn(2+)</name>
        <dbReference type="ChEBI" id="CHEBI:29105"/>
    </cofactor>
    <cofactor evidence="7">
        <name>Fe(3+)</name>
        <dbReference type="ChEBI" id="CHEBI:29034"/>
    </cofactor>
    <text evidence="7">Binds 1 zinc or iron ion per subunit.</text>
</comment>
<dbReference type="InterPro" id="IPR005920">
    <property type="entry name" value="HutI"/>
</dbReference>
<evidence type="ECO:0000256" key="6">
    <source>
        <dbReference type="ARBA" id="ARBA00023004"/>
    </source>
</evidence>
<dbReference type="UniPathway" id="UPA00379">
    <property type="reaction ID" value="UER00551"/>
</dbReference>
<comment type="function">
    <text evidence="7">Catalyzes the hydrolytic cleavage of the carbon-nitrogen bond in imidazolone-5-propanoate to yield N-formimidoyl-L-glutamate. It is the third step in the universal histidine degradation pathway.</text>
</comment>
<keyword evidence="4 7" id="KW-0369">Histidine metabolism</keyword>
<feature type="binding site" evidence="7">
    <location>
        <position position="248"/>
    </location>
    <ligand>
        <name>Zn(2+)</name>
        <dbReference type="ChEBI" id="CHEBI:29105"/>
    </ligand>
</feature>
<feature type="domain" description="Amidohydrolase-related" evidence="8">
    <location>
        <begin position="69"/>
        <end position="393"/>
    </location>
</feature>
<dbReference type="GO" id="GO:0008270">
    <property type="term" value="F:zinc ion binding"/>
    <property type="evidence" value="ECO:0007669"/>
    <property type="project" value="UniProtKB-UniRule"/>
</dbReference>
<dbReference type="GO" id="GO:0019556">
    <property type="term" value="P:L-histidine catabolic process to glutamate and formamide"/>
    <property type="evidence" value="ECO:0007669"/>
    <property type="project" value="UniProtKB-UniRule"/>
</dbReference>
<name>A0A094J7S7_9GAMM</name>
<evidence type="ECO:0000256" key="2">
    <source>
        <dbReference type="ARBA" id="ARBA00022723"/>
    </source>
</evidence>
<dbReference type="RefSeq" id="WP_037445771.1">
    <property type="nucleotide sequence ID" value="NZ_JPEO01000029.1"/>
</dbReference>